<dbReference type="InterPro" id="IPR036691">
    <property type="entry name" value="Endo/exonu/phosph_ase_sf"/>
</dbReference>
<organism evidence="3 4">
    <name type="scientific">Loxostege sticticalis</name>
    <name type="common">Beet webworm moth</name>
    <dbReference type="NCBI Taxonomy" id="481309"/>
    <lineage>
        <taxon>Eukaryota</taxon>
        <taxon>Metazoa</taxon>
        <taxon>Ecdysozoa</taxon>
        <taxon>Arthropoda</taxon>
        <taxon>Hexapoda</taxon>
        <taxon>Insecta</taxon>
        <taxon>Pterygota</taxon>
        <taxon>Neoptera</taxon>
        <taxon>Endopterygota</taxon>
        <taxon>Lepidoptera</taxon>
        <taxon>Glossata</taxon>
        <taxon>Ditrysia</taxon>
        <taxon>Pyraloidea</taxon>
        <taxon>Crambidae</taxon>
        <taxon>Pyraustinae</taxon>
        <taxon>Loxostege</taxon>
    </lineage>
</organism>
<evidence type="ECO:0000256" key="1">
    <source>
        <dbReference type="SAM" id="MobiDB-lite"/>
    </source>
</evidence>
<comment type="caution">
    <text evidence="3">The sequence shown here is derived from an EMBL/GenBank/DDBJ whole genome shotgun (WGS) entry which is preliminary data.</text>
</comment>
<dbReference type="PANTHER" id="PTHR47510:SF3">
    <property type="entry name" value="ENDO_EXONUCLEASE_PHOSPHATASE DOMAIN-CONTAINING PROTEIN"/>
    <property type="match status" value="1"/>
</dbReference>
<proteinExistence type="predicted"/>
<reference evidence="3 4" key="1">
    <citation type="submission" date="2024-06" db="EMBL/GenBank/DDBJ databases">
        <title>A chromosome-level genome assembly of beet webworm, Loxostege sticticalis.</title>
        <authorList>
            <person name="Zhang Y."/>
        </authorList>
    </citation>
    <scope>NUCLEOTIDE SEQUENCE [LARGE SCALE GENOMIC DNA]</scope>
    <source>
        <strain evidence="3">AQ028</strain>
        <tissue evidence="3">Male pupae</tissue>
    </source>
</reference>
<accession>A0ABD0SQI0</accession>
<evidence type="ECO:0000313" key="3">
    <source>
        <dbReference type="EMBL" id="KAL0822100.1"/>
    </source>
</evidence>
<dbReference type="InterPro" id="IPR005135">
    <property type="entry name" value="Endo/exonuclease/phosphatase"/>
</dbReference>
<dbReference type="AlphaFoldDB" id="A0ABD0SQI0"/>
<dbReference type="SUPFAM" id="SSF56219">
    <property type="entry name" value="DNase I-like"/>
    <property type="match status" value="1"/>
</dbReference>
<sequence>MDSSGTNSADSQSDHFLSFSSESSDEDDSFHSSSLPLRDVLNSVFSDVPKNLNIIHINAQSIPAHYPDMLTAFDNQNIHAILVSETWLKPCLPSTSYSIPGFQLVRNDRVVRTGGGIAIYIRSHIPFHIVDISPPTSSSDLAQHLFIELTLSHTKILLGVFYSPSIRVDYFSALEKTLEDITPLYDHMVLMGDFNTCLLKNDTRACHLRSLVDACNLHILPLKATHYFPNSTPSLLDLMIVSSSENIAQHGQCSADAFSYHYLVYLSYKVRPPKPKMKLLLQRNFGGMNIDELRQDAADTDWSMIDHVGCIDEKVAVFNTLLINLIDKHAPIRPVKIKHSPAPWLTDDLKTLRNKKNSAKSKFKMIPSDHNREKYKLLRNRCNRMCRDAQRRHIHKSVQNGNPARVWKFLKSIGIGKSRNDPTPKDINIDLLNKHFSSSALIDDATKALTLNQLSSCPIPDYPSFVFSQLSDCNVKKNVLSIASNAVVPFLQLGRMLK</sequence>
<dbReference type="Pfam" id="PF14529">
    <property type="entry name" value="Exo_endo_phos_2"/>
    <property type="match status" value="1"/>
</dbReference>
<gene>
    <name evidence="3" type="ORF">ABMA28_005464</name>
</gene>
<dbReference type="EMBL" id="JBEDNZ010000017">
    <property type="protein sequence ID" value="KAL0822100.1"/>
    <property type="molecule type" value="Genomic_DNA"/>
</dbReference>
<feature type="domain" description="Endonuclease/exonuclease/phosphatase" evidence="2">
    <location>
        <begin position="167"/>
        <end position="264"/>
    </location>
</feature>
<dbReference type="Gene3D" id="3.60.10.10">
    <property type="entry name" value="Endonuclease/exonuclease/phosphatase"/>
    <property type="match status" value="1"/>
</dbReference>
<dbReference type="Proteomes" id="UP001549921">
    <property type="component" value="Unassembled WGS sequence"/>
</dbReference>
<feature type="compositionally biased region" description="Low complexity" evidence="1">
    <location>
        <begin position="10"/>
        <end position="22"/>
    </location>
</feature>
<feature type="region of interest" description="Disordered" evidence="1">
    <location>
        <begin position="1"/>
        <end position="25"/>
    </location>
</feature>
<evidence type="ECO:0000313" key="4">
    <source>
        <dbReference type="Proteomes" id="UP001549921"/>
    </source>
</evidence>
<protein>
    <recommendedName>
        <fullName evidence="2">Endonuclease/exonuclease/phosphatase domain-containing protein</fullName>
    </recommendedName>
</protein>
<name>A0ABD0SQI0_LOXSC</name>
<evidence type="ECO:0000259" key="2">
    <source>
        <dbReference type="Pfam" id="PF14529"/>
    </source>
</evidence>
<dbReference type="PANTHER" id="PTHR47510">
    <property type="entry name" value="REVERSE TRANSCRIPTASE DOMAIN-CONTAINING PROTEIN"/>
    <property type="match status" value="1"/>
</dbReference>